<keyword evidence="2" id="KW-1185">Reference proteome</keyword>
<dbReference type="KEGG" id="cans:GP473_02070"/>
<protein>
    <submittedName>
        <fullName evidence="1">Uncharacterized protein</fullName>
    </submittedName>
</protein>
<gene>
    <name evidence="1" type="ORF">GP473_02070</name>
</gene>
<name>A0A7G7YMA9_9CORY</name>
<organism evidence="1 2">
    <name type="scientific">Corynebacterium anserum</name>
    <dbReference type="NCBI Taxonomy" id="2684406"/>
    <lineage>
        <taxon>Bacteria</taxon>
        <taxon>Bacillati</taxon>
        <taxon>Actinomycetota</taxon>
        <taxon>Actinomycetes</taxon>
        <taxon>Mycobacteriales</taxon>
        <taxon>Corynebacteriaceae</taxon>
        <taxon>Corynebacterium</taxon>
    </lineage>
</organism>
<dbReference type="EMBL" id="CP046883">
    <property type="protein sequence ID" value="QNH95629.1"/>
    <property type="molecule type" value="Genomic_DNA"/>
</dbReference>
<reference evidence="1 2" key="1">
    <citation type="submission" date="2019-12" db="EMBL/GenBank/DDBJ databases">
        <title>Corynebacterium sp. nov., isolated from feces of the Anser Albifrons in China.</title>
        <authorList>
            <person name="Liu Q."/>
        </authorList>
    </citation>
    <scope>NUCLEOTIDE SEQUENCE [LARGE SCALE GENOMIC DNA]</scope>
    <source>
        <strain evidence="1 2">23H37-10</strain>
    </source>
</reference>
<accession>A0A7G7YMA9</accession>
<dbReference type="AlphaFoldDB" id="A0A7G7YMA9"/>
<proteinExistence type="predicted"/>
<dbReference type="Proteomes" id="UP000515275">
    <property type="component" value="Chromosome"/>
</dbReference>
<evidence type="ECO:0000313" key="1">
    <source>
        <dbReference type="EMBL" id="QNH95629.1"/>
    </source>
</evidence>
<evidence type="ECO:0000313" key="2">
    <source>
        <dbReference type="Proteomes" id="UP000515275"/>
    </source>
</evidence>
<sequence length="35" mass="4023">MDRLSRSLIDLYKAISCLTSQGISMKFSKKQRLFG</sequence>